<dbReference type="RefSeq" id="WP_263608058.1">
    <property type="nucleotide sequence ID" value="NZ_JAOVQM010000002.1"/>
</dbReference>
<feature type="transmembrane region" description="Helical" evidence="9">
    <location>
        <begin position="83"/>
        <end position="103"/>
    </location>
</feature>
<keyword evidence="7 9" id="KW-1133">Transmembrane helix</keyword>
<feature type="transmembrane region" description="Helical" evidence="9">
    <location>
        <begin position="378"/>
        <end position="400"/>
    </location>
</feature>
<gene>
    <name evidence="10" type="ORF">N7548_03585</name>
</gene>
<evidence type="ECO:0000256" key="7">
    <source>
        <dbReference type="ARBA" id="ARBA00022989"/>
    </source>
</evidence>
<feature type="transmembrane region" description="Helical" evidence="9">
    <location>
        <begin position="302"/>
        <end position="324"/>
    </location>
</feature>
<dbReference type="InterPro" id="IPR018043">
    <property type="entry name" value="Na/Gal_symport_CS"/>
</dbReference>
<dbReference type="NCBIfam" id="TIGR00792">
    <property type="entry name" value="gph"/>
    <property type="match status" value="1"/>
</dbReference>
<feature type="transmembrane region" description="Helical" evidence="9">
    <location>
        <begin position="272"/>
        <end position="290"/>
    </location>
</feature>
<feature type="transmembrane region" description="Helical" evidence="9">
    <location>
        <begin position="235"/>
        <end position="260"/>
    </location>
</feature>
<keyword evidence="2" id="KW-0813">Transport</keyword>
<organism evidence="10 11">
    <name type="scientific">Paracholeplasma manati</name>
    <dbReference type="NCBI Taxonomy" id="591373"/>
    <lineage>
        <taxon>Bacteria</taxon>
        <taxon>Bacillati</taxon>
        <taxon>Mycoplasmatota</taxon>
        <taxon>Mollicutes</taxon>
        <taxon>Acholeplasmatales</taxon>
        <taxon>Acholeplasmataceae</taxon>
        <taxon>Paracholeplasma</taxon>
    </lineage>
</organism>
<comment type="subcellular location">
    <subcellularLocation>
        <location evidence="1">Cell membrane</location>
        <topology evidence="1">Multi-pass membrane protein</topology>
    </subcellularLocation>
</comment>
<evidence type="ECO:0000256" key="3">
    <source>
        <dbReference type="ARBA" id="ARBA00022475"/>
    </source>
</evidence>
<dbReference type="Gene3D" id="1.20.1250.20">
    <property type="entry name" value="MFS general substrate transporter like domains"/>
    <property type="match status" value="1"/>
</dbReference>
<proteinExistence type="predicted"/>
<dbReference type="Proteomes" id="UP001177160">
    <property type="component" value="Unassembled WGS sequence"/>
</dbReference>
<dbReference type="Pfam" id="PF13347">
    <property type="entry name" value="MFS_2"/>
    <property type="match status" value="1"/>
</dbReference>
<feature type="transmembrane region" description="Helical" evidence="9">
    <location>
        <begin position="155"/>
        <end position="176"/>
    </location>
</feature>
<dbReference type="PROSITE" id="PS00872">
    <property type="entry name" value="NA_GALACTOSIDE_SYMP"/>
    <property type="match status" value="1"/>
</dbReference>
<dbReference type="EMBL" id="JAOVQM010000002">
    <property type="protein sequence ID" value="MCV2231905.1"/>
    <property type="molecule type" value="Genomic_DNA"/>
</dbReference>
<dbReference type="PANTHER" id="PTHR11328:SF36">
    <property type="entry name" value="MELIBIOSE PERMEASE"/>
    <property type="match status" value="1"/>
</dbReference>
<evidence type="ECO:0000256" key="8">
    <source>
        <dbReference type="ARBA" id="ARBA00023136"/>
    </source>
</evidence>
<evidence type="ECO:0000256" key="9">
    <source>
        <dbReference type="SAM" id="Phobius"/>
    </source>
</evidence>
<feature type="transmembrane region" description="Helical" evidence="9">
    <location>
        <begin position="109"/>
        <end position="134"/>
    </location>
</feature>
<evidence type="ECO:0000256" key="5">
    <source>
        <dbReference type="ARBA" id="ARBA00022692"/>
    </source>
</evidence>
<evidence type="ECO:0000256" key="4">
    <source>
        <dbReference type="ARBA" id="ARBA00022597"/>
    </source>
</evidence>
<name>A0ABT2Y593_9MOLU</name>
<sequence>MSDMLSKRSKWVYTTSGLGRDMMYALYSTYLIVFFTDALGLSNWTLVAVGVVIAIARIWDAINDTLMGIIIDNTKSRYGKFKPWLILGALTSAIMFFLLFQDFGLSSGWFVLVFTIIYVMSDMTFTMNDIAYWSMYPTFSTDPKERESIGSKARIFANLGMFLTIALVPIIYQNYAGGPKAAFFWIALVIASIYVISQVLVFFFVEQPKNPLAEVKQPKTSLRDVIKIITKNDQLMVIIIAIFLFNSGYYITTTLGIYFFNYDFNKYGGIEFTIFSAILALSQLSSLSLFPVLAKKITRKQIFTMAIVLIMVGYLLFLTAGNLLPKSMLVVGLAGFFIFFGEGFIQVSVLVMLADTIEYGQWKLKTRNESVVFAINPFVVKLATSVQILVVTMTLAWSGLNDKVIKPLTNLRDEAAELGLTFTTEQSRAFIEANVTESMLVWLKVSMVILPAVFILGAYLVYRTYYKIDYAMFEQIKSEITKDLNKGEEL</sequence>
<keyword evidence="11" id="KW-1185">Reference proteome</keyword>
<dbReference type="InterPro" id="IPR039672">
    <property type="entry name" value="MFS_2"/>
</dbReference>
<evidence type="ECO:0000256" key="2">
    <source>
        <dbReference type="ARBA" id="ARBA00022448"/>
    </source>
</evidence>
<evidence type="ECO:0000256" key="1">
    <source>
        <dbReference type="ARBA" id="ARBA00004651"/>
    </source>
</evidence>
<accession>A0ABT2Y593</accession>
<keyword evidence="8 9" id="KW-0472">Membrane</keyword>
<feature type="transmembrane region" description="Helical" evidence="9">
    <location>
        <begin position="441"/>
        <end position="462"/>
    </location>
</feature>
<dbReference type="SUPFAM" id="SSF103473">
    <property type="entry name" value="MFS general substrate transporter"/>
    <property type="match status" value="1"/>
</dbReference>
<reference evidence="10" key="1">
    <citation type="submission" date="2022-09" db="EMBL/GenBank/DDBJ databases">
        <title>Novel Mycoplasma species identified in domestic and wild animals.</title>
        <authorList>
            <person name="Volokhov D.V."/>
            <person name="Furtak V.A."/>
            <person name="Zagorodnyaya T.A."/>
        </authorList>
    </citation>
    <scope>NUCLEOTIDE SEQUENCE</scope>
    <source>
        <strain evidence="10">Oakley</strain>
    </source>
</reference>
<feature type="transmembrane region" description="Helical" evidence="9">
    <location>
        <begin position="330"/>
        <end position="357"/>
    </location>
</feature>
<protein>
    <submittedName>
        <fullName evidence="10">Glycoside-pentoside-hexuronide (GPH):cation symporter</fullName>
    </submittedName>
</protein>
<keyword evidence="6" id="KW-0769">Symport</keyword>
<evidence type="ECO:0000256" key="6">
    <source>
        <dbReference type="ARBA" id="ARBA00022847"/>
    </source>
</evidence>
<dbReference type="PANTHER" id="PTHR11328">
    <property type="entry name" value="MAJOR FACILITATOR SUPERFAMILY DOMAIN-CONTAINING PROTEIN"/>
    <property type="match status" value="1"/>
</dbReference>
<comment type="caution">
    <text evidence="10">The sequence shown here is derived from an EMBL/GenBank/DDBJ whole genome shotgun (WGS) entry which is preliminary data.</text>
</comment>
<feature type="transmembrane region" description="Helical" evidence="9">
    <location>
        <begin position="182"/>
        <end position="205"/>
    </location>
</feature>
<keyword evidence="5 9" id="KW-0812">Transmembrane</keyword>
<evidence type="ECO:0000313" key="11">
    <source>
        <dbReference type="Proteomes" id="UP001177160"/>
    </source>
</evidence>
<dbReference type="InterPro" id="IPR001927">
    <property type="entry name" value="Na/Gal_symport"/>
</dbReference>
<keyword evidence="3" id="KW-1003">Cell membrane</keyword>
<dbReference type="InterPro" id="IPR036259">
    <property type="entry name" value="MFS_trans_sf"/>
</dbReference>
<evidence type="ECO:0000313" key="10">
    <source>
        <dbReference type="EMBL" id="MCV2231905.1"/>
    </source>
</evidence>
<keyword evidence="4" id="KW-0762">Sugar transport</keyword>